<keyword evidence="1" id="KW-0175">Coiled coil</keyword>
<dbReference type="InterPro" id="IPR017482">
    <property type="entry name" value="Lambda-type_endonuclease"/>
</dbReference>
<feature type="domain" description="YqaJ viral recombinase" evidence="2">
    <location>
        <begin position="15"/>
        <end position="151"/>
    </location>
</feature>
<accession>A0A8S5T612</accession>
<dbReference type="GO" id="GO:0004527">
    <property type="term" value="F:exonuclease activity"/>
    <property type="evidence" value="ECO:0007669"/>
    <property type="project" value="UniProtKB-KW"/>
</dbReference>
<sequence length="286" mass="31741">MNHTVVRLEQNTPAWELWRQTRFGASDAAAMLGISPYKTRAQLLREKQGAITPVSDFQREIYAAGHAAEKAILPHLEDLAGQPITPCVMEGENRITASLDGVNFEGTLIIEHKLLRDSDASRRRFNMAARGELAEHDMAQVQQQIMVSGAEKCWFVVSDGTPENMAIADVFPDVGWFARIRAGWAQFARDLDAATDEVPQILAQEYRDLDAQIKALQSQQQAVKDQLIALAEEADSDSLAVGGITLKRIESKGAVDYKAIPALKDIDLDAYRKPASITWRININKE</sequence>
<dbReference type="Gene3D" id="3.90.320.10">
    <property type="match status" value="1"/>
</dbReference>
<keyword evidence="3" id="KW-0269">Exonuclease</keyword>
<dbReference type="InterPro" id="IPR011604">
    <property type="entry name" value="PDDEXK-like_dom_sf"/>
</dbReference>
<evidence type="ECO:0000313" key="3">
    <source>
        <dbReference type="EMBL" id="DAF58210.1"/>
    </source>
</evidence>
<proteinExistence type="predicted"/>
<name>A0A8S5T612_9CAUD</name>
<dbReference type="InterPro" id="IPR019080">
    <property type="entry name" value="YqaJ_viral_recombinase"/>
</dbReference>
<reference evidence="3" key="1">
    <citation type="journal article" date="2021" name="Proc. Natl. Acad. Sci. U.S.A.">
        <title>A Catalog of Tens of Thousands of Viruses from Human Metagenomes Reveals Hidden Associations with Chronic Diseases.</title>
        <authorList>
            <person name="Tisza M.J."/>
            <person name="Buck C.B."/>
        </authorList>
    </citation>
    <scope>NUCLEOTIDE SEQUENCE</scope>
    <source>
        <strain evidence="3">CtMBu2</strain>
    </source>
</reference>
<keyword evidence="3" id="KW-0378">Hydrolase</keyword>
<feature type="coiled-coil region" evidence="1">
    <location>
        <begin position="206"/>
        <end position="233"/>
    </location>
</feature>
<evidence type="ECO:0000256" key="1">
    <source>
        <dbReference type="SAM" id="Coils"/>
    </source>
</evidence>
<dbReference type="Pfam" id="PF09588">
    <property type="entry name" value="YqaJ"/>
    <property type="match status" value="1"/>
</dbReference>
<dbReference type="InterPro" id="IPR011335">
    <property type="entry name" value="Restrct_endonuc-II-like"/>
</dbReference>
<evidence type="ECO:0000259" key="2">
    <source>
        <dbReference type="Pfam" id="PF09588"/>
    </source>
</evidence>
<organism evidence="3">
    <name type="scientific">Siphoviridae sp. ctMBu2</name>
    <dbReference type="NCBI Taxonomy" id="2827853"/>
    <lineage>
        <taxon>Viruses</taxon>
        <taxon>Duplodnaviria</taxon>
        <taxon>Heunggongvirae</taxon>
        <taxon>Uroviricota</taxon>
        <taxon>Caudoviricetes</taxon>
    </lineage>
</organism>
<dbReference type="EMBL" id="BK032748">
    <property type="protein sequence ID" value="DAF58210.1"/>
    <property type="molecule type" value="Genomic_DNA"/>
</dbReference>
<dbReference type="NCBIfam" id="TIGR03033">
    <property type="entry name" value="phage_rel_nuc"/>
    <property type="match status" value="1"/>
</dbReference>
<keyword evidence="3" id="KW-0540">Nuclease</keyword>
<protein>
    <submittedName>
        <fullName evidence="3">Exonuclease</fullName>
    </submittedName>
</protein>
<dbReference type="SUPFAM" id="SSF52980">
    <property type="entry name" value="Restriction endonuclease-like"/>
    <property type="match status" value="1"/>
</dbReference>